<dbReference type="Proteomes" id="UP001233999">
    <property type="component" value="Unassembled WGS sequence"/>
</dbReference>
<accession>A0AAD8EEM4</accession>
<name>A0AAD8EEM4_DIPPU</name>
<reference evidence="1" key="1">
    <citation type="journal article" date="2023" name="IScience">
        <title>Live-bearing cockroach genome reveals convergent evolutionary mechanisms linked to viviparity in insects and beyond.</title>
        <authorList>
            <person name="Fouks B."/>
            <person name="Harrison M.C."/>
            <person name="Mikhailova A.A."/>
            <person name="Marchal E."/>
            <person name="English S."/>
            <person name="Carruthers M."/>
            <person name="Jennings E.C."/>
            <person name="Chiamaka E.L."/>
            <person name="Frigard R.A."/>
            <person name="Pippel M."/>
            <person name="Attardo G.M."/>
            <person name="Benoit J.B."/>
            <person name="Bornberg-Bauer E."/>
            <person name="Tobe S.S."/>
        </authorList>
    </citation>
    <scope>NUCLEOTIDE SEQUENCE</scope>
    <source>
        <strain evidence="1">Stay&amp;Tobe</strain>
    </source>
</reference>
<sequence length="78" mass="8794">GRKHYEERELEVPASIQEDGSIGFPQQKKSNFLDFITTSRKLLKSHEWVVLVMCIQLRGRGCIGSRTFSESHAAANAC</sequence>
<evidence type="ECO:0000313" key="1">
    <source>
        <dbReference type="EMBL" id="KAJ9587650.1"/>
    </source>
</evidence>
<feature type="non-terminal residue" evidence="1">
    <location>
        <position position="78"/>
    </location>
</feature>
<comment type="caution">
    <text evidence="1">The sequence shown here is derived from an EMBL/GenBank/DDBJ whole genome shotgun (WGS) entry which is preliminary data.</text>
</comment>
<gene>
    <name evidence="1" type="ORF">L9F63_018902</name>
</gene>
<dbReference type="EMBL" id="JASPKZ010006078">
    <property type="protein sequence ID" value="KAJ9587650.1"/>
    <property type="molecule type" value="Genomic_DNA"/>
</dbReference>
<keyword evidence="2" id="KW-1185">Reference proteome</keyword>
<protein>
    <submittedName>
        <fullName evidence="1">Uncharacterized protein</fullName>
    </submittedName>
</protein>
<dbReference type="AlphaFoldDB" id="A0AAD8EEM4"/>
<evidence type="ECO:0000313" key="2">
    <source>
        <dbReference type="Proteomes" id="UP001233999"/>
    </source>
</evidence>
<feature type="non-terminal residue" evidence="1">
    <location>
        <position position="1"/>
    </location>
</feature>
<reference evidence="1" key="2">
    <citation type="submission" date="2023-05" db="EMBL/GenBank/DDBJ databases">
        <authorList>
            <person name="Fouks B."/>
        </authorList>
    </citation>
    <scope>NUCLEOTIDE SEQUENCE</scope>
    <source>
        <strain evidence="1">Stay&amp;Tobe</strain>
        <tissue evidence="1">Testes</tissue>
    </source>
</reference>
<organism evidence="1 2">
    <name type="scientific">Diploptera punctata</name>
    <name type="common">Pacific beetle cockroach</name>
    <dbReference type="NCBI Taxonomy" id="6984"/>
    <lineage>
        <taxon>Eukaryota</taxon>
        <taxon>Metazoa</taxon>
        <taxon>Ecdysozoa</taxon>
        <taxon>Arthropoda</taxon>
        <taxon>Hexapoda</taxon>
        <taxon>Insecta</taxon>
        <taxon>Pterygota</taxon>
        <taxon>Neoptera</taxon>
        <taxon>Polyneoptera</taxon>
        <taxon>Dictyoptera</taxon>
        <taxon>Blattodea</taxon>
        <taxon>Blaberoidea</taxon>
        <taxon>Blaberidae</taxon>
        <taxon>Diplopterinae</taxon>
        <taxon>Diploptera</taxon>
    </lineage>
</organism>
<proteinExistence type="predicted"/>